<name>A0A0C9RKP3_9CONI</name>
<accession>A0A0C9RKP3</accession>
<dbReference type="GO" id="GO:0006368">
    <property type="term" value="P:transcription elongation by RNA polymerase II"/>
    <property type="evidence" value="ECO:0007669"/>
    <property type="project" value="InterPro"/>
</dbReference>
<dbReference type="Pfam" id="PF03985">
    <property type="entry name" value="Paf1"/>
    <property type="match status" value="1"/>
</dbReference>
<dbReference type="InterPro" id="IPR007133">
    <property type="entry name" value="RNA_pol_II-assoc_Paf1"/>
</dbReference>
<dbReference type="GO" id="GO:0000993">
    <property type="term" value="F:RNA polymerase II complex binding"/>
    <property type="evidence" value="ECO:0007669"/>
    <property type="project" value="TreeGrafter"/>
</dbReference>
<dbReference type="EMBL" id="GCHU01013368">
    <property type="protein sequence ID" value="JAG87141.1"/>
    <property type="molecule type" value="Transcribed_RNA"/>
</dbReference>
<feature type="compositionally biased region" description="Low complexity" evidence="4">
    <location>
        <begin position="160"/>
        <end position="170"/>
    </location>
</feature>
<feature type="compositionally biased region" description="Polar residues" evidence="4">
    <location>
        <begin position="337"/>
        <end position="351"/>
    </location>
</feature>
<evidence type="ECO:0000256" key="3">
    <source>
        <dbReference type="ARBA" id="ARBA00023242"/>
    </source>
</evidence>
<feature type="compositionally biased region" description="Pro residues" evidence="4">
    <location>
        <begin position="117"/>
        <end position="159"/>
    </location>
</feature>
<protein>
    <submittedName>
        <fullName evidence="5">TSA: Wollemia nobilis Ref_Wollemi_Transcript_13445_2859 transcribed RNA sequence</fullName>
    </submittedName>
</protein>
<feature type="region of interest" description="Disordered" evidence="4">
    <location>
        <begin position="1"/>
        <end position="372"/>
    </location>
</feature>
<evidence type="ECO:0000313" key="5">
    <source>
        <dbReference type="EMBL" id="JAG87141.1"/>
    </source>
</evidence>
<dbReference type="PANTHER" id="PTHR23188:SF12">
    <property type="entry name" value="RNA POLYMERASE II-ASSOCIATED FACTOR 1 HOMOLOG"/>
    <property type="match status" value="1"/>
</dbReference>
<feature type="compositionally biased region" description="Pro residues" evidence="4">
    <location>
        <begin position="96"/>
        <end position="110"/>
    </location>
</feature>
<evidence type="ECO:0000256" key="1">
    <source>
        <dbReference type="ARBA" id="ARBA00004123"/>
    </source>
</evidence>
<feature type="region of interest" description="Disordered" evidence="4">
    <location>
        <begin position="695"/>
        <end position="785"/>
    </location>
</feature>
<dbReference type="AlphaFoldDB" id="A0A0C9RKP3"/>
<comment type="similarity">
    <text evidence="2">Belongs to the PAF1 family.</text>
</comment>
<feature type="compositionally biased region" description="Pro residues" evidence="4">
    <location>
        <begin position="194"/>
        <end position="212"/>
    </location>
</feature>
<feature type="compositionally biased region" description="Low complexity" evidence="4">
    <location>
        <begin position="213"/>
        <end position="229"/>
    </location>
</feature>
<feature type="compositionally biased region" description="Basic and acidic residues" evidence="4">
    <location>
        <begin position="728"/>
        <end position="743"/>
    </location>
</feature>
<dbReference type="PANTHER" id="PTHR23188">
    <property type="entry name" value="RNA POLYMERASE II-ASSOCIATED FACTOR 1 HOMOLOG"/>
    <property type="match status" value="1"/>
</dbReference>
<feature type="compositionally biased region" description="Pro residues" evidence="4">
    <location>
        <begin position="12"/>
        <end position="21"/>
    </location>
</feature>
<keyword evidence="3" id="KW-0539">Nucleus</keyword>
<reference evidence="5" key="1">
    <citation type="submission" date="2015-02" db="EMBL/GenBank/DDBJ databases">
        <title>A transcriptome of Wollemia nobilis - a relic of Gondwana.</title>
        <authorList>
            <person name="Chia J.Y."/>
            <person name="Leong Y.S."/>
            <person name="Abdul Karim S."/>
            <person name="Wan Azmi N."/>
            <person name="Hercus R."/>
            <person name="Croft L."/>
        </authorList>
    </citation>
    <scope>NUCLEOTIDE SEQUENCE</scope>
    <source>
        <strain evidence="5">MaeBrown</strain>
        <tissue evidence="5">Leaf</tissue>
    </source>
</reference>
<dbReference type="GO" id="GO:0003682">
    <property type="term" value="F:chromatin binding"/>
    <property type="evidence" value="ECO:0007669"/>
    <property type="project" value="TreeGrafter"/>
</dbReference>
<dbReference type="GO" id="GO:0016593">
    <property type="term" value="C:Cdc73/Paf1 complex"/>
    <property type="evidence" value="ECO:0007669"/>
    <property type="project" value="InterPro"/>
</dbReference>
<feature type="compositionally biased region" description="Polar residues" evidence="4">
    <location>
        <begin position="249"/>
        <end position="266"/>
    </location>
</feature>
<evidence type="ECO:0000256" key="4">
    <source>
        <dbReference type="SAM" id="MobiDB-lite"/>
    </source>
</evidence>
<comment type="subcellular location">
    <subcellularLocation>
        <location evidence="1">Nucleus</location>
    </subcellularLocation>
</comment>
<feature type="compositionally biased region" description="Basic and acidic residues" evidence="4">
    <location>
        <begin position="306"/>
        <end position="335"/>
    </location>
</feature>
<sequence length="785" mass="87025">MASIYQNMGPPGRRPPPPPPAAQGAYRQNQNPPLPQYGAPHNFGAAGGPSAPPPPPPPPAGGAPPSAIHAPPYGPGIGPYNPMRANTYGSGHMMQQPPPYGATGAPPPLPQQHHGFPPAPPGTSSYPPPPPPLPPQNSQPPPPPPPPQNSQPPPPPPLPHQQQHHQSQTLPHHHHPPYHPPSQFYAPPSQQTSMPPPPPPLPTSPPPPPYVPAPQANSSAAAAAASANSHLMKPPSQQHHKENRVASPPRSNQGSRAGPNESNTAASGWGGQSKAPMTPKQRSVAEGSAAKTNSQLPGRPAGPGKIETEEERRLRKRKEFDHRKQEEKQRREKDAQAGSTLRKNQMGSSLHSVKATPGGMSTRGVGDARVERKPQYVGADKIDNKLKKPTTFLCKLKFRNELPDPTTQPKLLSFNTNKDQYTKYTITSLEKMHKPKLFVEPDLGIPLDLLDISVYNPPKVRQPMAVEDEELLRDDEMTTPNRQQGIRRKERPTDKGVGWLVKTQYISPLSLDTPKQQTKDMRESREGRNLFLENLKDREQQIQAIEESFRVSKLRPVHQTKPGLEPVEILPLLPDFDRWQDQLILATFDGEATADAEMYNKLDPSVRDELESRAVMKSYSGTDPTKDKFLSYMVPALDELMKDMYDEDEEDMSYTWLREYKWDVRTEDANNAATYVITFGEDAARYLPLQTKLSLQKRRATEGRSTEDAESQFPIPSSVTIRNRPRTHKEEELRSSGRARMMEGHGSIAGLKRRSSDEDIHRSRHKVARSQSVDHNISAEEDMSE</sequence>
<feature type="compositionally biased region" description="Pro residues" evidence="4">
    <location>
        <begin position="50"/>
        <end position="62"/>
    </location>
</feature>
<organism evidence="5">
    <name type="scientific">Wollemia nobilis</name>
    <dbReference type="NCBI Taxonomy" id="56998"/>
    <lineage>
        <taxon>Eukaryota</taxon>
        <taxon>Viridiplantae</taxon>
        <taxon>Streptophyta</taxon>
        <taxon>Embryophyta</taxon>
        <taxon>Tracheophyta</taxon>
        <taxon>Spermatophyta</taxon>
        <taxon>Pinopsida</taxon>
        <taxon>Pinidae</taxon>
        <taxon>Conifers II</taxon>
        <taxon>Araucariales</taxon>
        <taxon>Araucariaceae</taxon>
        <taxon>Wollemia</taxon>
    </lineage>
</organism>
<evidence type="ECO:0000256" key="2">
    <source>
        <dbReference type="ARBA" id="ARBA00007560"/>
    </source>
</evidence>
<proteinExistence type="inferred from homology"/>